<dbReference type="Proteomes" id="UP000824070">
    <property type="component" value="Unassembled WGS sequence"/>
</dbReference>
<name>A0A9D1LP56_9FIRM</name>
<dbReference type="PANTHER" id="PTHR23514:SF3">
    <property type="entry name" value="BYPASS OF STOP CODON PROTEIN 6"/>
    <property type="match status" value="1"/>
</dbReference>
<reference evidence="9" key="1">
    <citation type="submission" date="2020-10" db="EMBL/GenBank/DDBJ databases">
        <authorList>
            <person name="Gilroy R."/>
        </authorList>
    </citation>
    <scope>NUCLEOTIDE SEQUENCE</scope>
    <source>
        <strain evidence="9">ChiGjej1B1-22543</strain>
    </source>
</reference>
<feature type="transmembrane region" description="Helical" evidence="7">
    <location>
        <begin position="200"/>
        <end position="222"/>
    </location>
</feature>
<dbReference type="Gene3D" id="1.20.1250.20">
    <property type="entry name" value="MFS general substrate transporter like domains"/>
    <property type="match status" value="1"/>
</dbReference>
<dbReference type="PROSITE" id="PS50850">
    <property type="entry name" value="MFS"/>
    <property type="match status" value="1"/>
</dbReference>
<accession>A0A9D1LP56</accession>
<keyword evidence="3" id="KW-0813">Transport</keyword>
<dbReference type="InterPro" id="IPR036259">
    <property type="entry name" value="MFS_trans_sf"/>
</dbReference>
<evidence type="ECO:0000256" key="7">
    <source>
        <dbReference type="SAM" id="Phobius"/>
    </source>
</evidence>
<evidence type="ECO:0000256" key="2">
    <source>
        <dbReference type="ARBA" id="ARBA00008335"/>
    </source>
</evidence>
<evidence type="ECO:0000256" key="1">
    <source>
        <dbReference type="ARBA" id="ARBA00004651"/>
    </source>
</evidence>
<dbReference type="InterPro" id="IPR051788">
    <property type="entry name" value="MFS_Transporter"/>
</dbReference>
<gene>
    <name evidence="9" type="ORF">IAC52_04035</name>
</gene>
<evidence type="ECO:0000256" key="3">
    <source>
        <dbReference type="ARBA" id="ARBA00022448"/>
    </source>
</evidence>
<dbReference type="EMBL" id="DVMV01000029">
    <property type="protein sequence ID" value="HIU45448.1"/>
    <property type="molecule type" value="Genomic_DNA"/>
</dbReference>
<keyword evidence="5 7" id="KW-1133">Transmembrane helix</keyword>
<dbReference type="InterPro" id="IPR020846">
    <property type="entry name" value="MFS_dom"/>
</dbReference>
<keyword evidence="4 7" id="KW-0812">Transmembrane</keyword>
<dbReference type="GO" id="GO:0022857">
    <property type="term" value="F:transmembrane transporter activity"/>
    <property type="evidence" value="ECO:0007669"/>
    <property type="project" value="InterPro"/>
</dbReference>
<feature type="transmembrane region" description="Helical" evidence="7">
    <location>
        <begin position="43"/>
        <end position="62"/>
    </location>
</feature>
<evidence type="ECO:0000256" key="5">
    <source>
        <dbReference type="ARBA" id="ARBA00022989"/>
    </source>
</evidence>
<feature type="transmembrane region" description="Helical" evidence="7">
    <location>
        <begin position="248"/>
        <end position="268"/>
    </location>
</feature>
<comment type="subcellular location">
    <subcellularLocation>
        <location evidence="1">Cell membrane</location>
        <topology evidence="1">Multi-pass membrane protein</topology>
    </subcellularLocation>
</comment>
<reference evidence="9" key="2">
    <citation type="journal article" date="2021" name="PeerJ">
        <title>Extensive microbial diversity within the chicken gut microbiome revealed by metagenomics and culture.</title>
        <authorList>
            <person name="Gilroy R."/>
            <person name="Ravi A."/>
            <person name="Getino M."/>
            <person name="Pursley I."/>
            <person name="Horton D.L."/>
            <person name="Alikhan N.F."/>
            <person name="Baker D."/>
            <person name="Gharbi K."/>
            <person name="Hall N."/>
            <person name="Watson M."/>
            <person name="Adriaenssens E.M."/>
            <person name="Foster-Nyarko E."/>
            <person name="Jarju S."/>
            <person name="Secka A."/>
            <person name="Antonio M."/>
            <person name="Oren A."/>
            <person name="Chaudhuri R.R."/>
            <person name="La Ragione R."/>
            <person name="Hildebrand F."/>
            <person name="Pallen M.J."/>
        </authorList>
    </citation>
    <scope>NUCLEOTIDE SEQUENCE</scope>
    <source>
        <strain evidence="9">ChiGjej1B1-22543</strain>
    </source>
</reference>
<sequence>MSALLLAVIYLVFISLGLPDSLIGSSWPVISAELQVDEGMQGAVTIIVSAGTIISSFATGWLNRKLKPYGTVVVSILLTVTGLLGFFFSKEFYHLCLAAVPLGLGAGAIDATLNNYVANNYKAIQLNFLHAFWGLGAAVSPLIISEFLTNGMGWRYGALTLGAIQGAIFLIALSIIPIWRKADSKRDELEQEEASAKLGFFKTFRINGVALAVIGFFCYIAVEQTSLNWFSSYAVFGFAVEENIASRWASYFFIAITAGRMLSGILSLKIKDHNLMRIGEGIIAAGILLLAIGGANPYLLPVGISLVGLGCAPVYPSIIHSTPTRFTPSFSASVMAVQIGCAYLSNVSASPLFGVIGQYAGFVYYPYYLLAFLVVLTLCNEAVRYKQRRGVCGTLKSNTTSN</sequence>
<evidence type="ECO:0000313" key="9">
    <source>
        <dbReference type="EMBL" id="HIU45448.1"/>
    </source>
</evidence>
<feature type="transmembrane region" description="Helical" evidence="7">
    <location>
        <begin position="125"/>
        <end position="144"/>
    </location>
</feature>
<dbReference type="InterPro" id="IPR011701">
    <property type="entry name" value="MFS"/>
</dbReference>
<proteinExistence type="inferred from homology"/>
<feature type="transmembrane region" description="Helical" evidence="7">
    <location>
        <begin position="69"/>
        <end position="86"/>
    </location>
</feature>
<feature type="domain" description="Major facilitator superfamily (MFS) profile" evidence="8">
    <location>
        <begin position="5"/>
        <end position="383"/>
    </location>
</feature>
<protein>
    <submittedName>
        <fullName evidence="9">MFS transporter</fullName>
    </submittedName>
</protein>
<organism evidence="9 10">
    <name type="scientific">Candidatus Alloenteromonas pullicola</name>
    <dbReference type="NCBI Taxonomy" id="2840784"/>
    <lineage>
        <taxon>Bacteria</taxon>
        <taxon>Bacillati</taxon>
        <taxon>Bacillota</taxon>
        <taxon>Bacillota incertae sedis</taxon>
        <taxon>Candidatus Alloenteromonas</taxon>
    </lineage>
</organism>
<dbReference type="GO" id="GO:0005886">
    <property type="term" value="C:plasma membrane"/>
    <property type="evidence" value="ECO:0007669"/>
    <property type="project" value="UniProtKB-SubCell"/>
</dbReference>
<evidence type="ECO:0000256" key="6">
    <source>
        <dbReference type="ARBA" id="ARBA00023136"/>
    </source>
</evidence>
<evidence type="ECO:0000313" key="10">
    <source>
        <dbReference type="Proteomes" id="UP000824070"/>
    </source>
</evidence>
<keyword evidence="6 7" id="KW-0472">Membrane</keyword>
<feature type="transmembrane region" description="Helical" evidence="7">
    <location>
        <begin position="156"/>
        <end position="179"/>
    </location>
</feature>
<dbReference type="SUPFAM" id="SSF103473">
    <property type="entry name" value="MFS general substrate transporter"/>
    <property type="match status" value="1"/>
</dbReference>
<evidence type="ECO:0000259" key="8">
    <source>
        <dbReference type="PROSITE" id="PS50850"/>
    </source>
</evidence>
<dbReference type="Pfam" id="PF07690">
    <property type="entry name" value="MFS_1"/>
    <property type="match status" value="1"/>
</dbReference>
<dbReference type="AlphaFoldDB" id="A0A9D1LP56"/>
<comment type="caution">
    <text evidence="9">The sequence shown here is derived from an EMBL/GenBank/DDBJ whole genome shotgun (WGS) entry which is preliminary data.</text>
</comment>
<evidence type="ECO:0000256" key="4">
    <source>
        <dbReference type="ARBA" id="ARBA00022692"/>
    </source>
</evidence>
<feature type="transmembrane region" description="Helical" evidence="7">
    <location>
        <begin position="92"/>
        <end position="113"/>
    </location>
</feature>
<feature type="transmembrane region" description="Helical" evidence="7">
    <location>
        <begin position="362"/>
        <end position="379"/>
    </location>
</feature>
<comment type="similarity">
    <text evidence="2">Belongs to the major facilitator superfamily.</text>
</comment>
<dbReference type="PANTHER" id="PTHR23514">
    <property type="entry name" value="BYPASS OF STOP CODON PROTEIN 6"/>
    <property type="match status" value="1"/>
</dbReference>